<dbReference type="AlphaFoldDB" id="A0A2I1CJ77"/>
<dbReference type="OrthoDB" id="1792at2759"/>
<protein>
    <submittedName>
        <fullName evidence="1">Uncharacterized protein</fullName>
    </submittedName>
</protein>
<reference evidence="2" key="1">
    <citation type="journal article" date="2018" name="Proc. Natl. Acad. Sci. U.S.A.">
        <title>Linking secondary metabolites to gene clusters through genome sequencing of six diverse Aspergillus species.</title>
        <authorList>
            <person name="Kaerboelling I."/>
            <person name="Vesth T.C."/>
            <person name="Frisvad J.C."/>
            <person name="Nybo J.L."/>
            <person name="Theobald S."/>
            <person name="Kuo A."/>
            <person name="Bowyer P."/>
            <person name="Matsuda Y."/>
            <person name="Mondo S."/>
            <person name="Lyhne E.K."/>
            <person name="Kogle M.E."/>
            <person name="Clum A."/>
            <person name="Lipzen A."/>
            <person name="Salamov A."/>
            <person name="Ngan C.Y."/>
            <person name="Daum C."/>
            <person name="Chiniquy J."/>
            <person name="Barry K."/>
            <person name="LaButti K."/>
            <person name="Haridas S."/>
            <person name="Simmons B.A."/>
            <person name="Magnuson J.K."/>
            <person name="Mortensen U.H."/>
            <person name="Larsen T.O."/>
            <person name="Grigoriev I.V."/>
            <person name="Baker S.E."/>
            <person name="Andersen M.R."/>
        </authorList>
    </citation>
    <scope>NUCLEOTIDE SEQUENCE [LARGE SCALE GENOMIC DNA]</scope>
    <source>
        <strain evidence="2">IBT 16806</strain>
    </source>
</reference>
<gene>
    <name evidence="1" type="ORF">P174DRAFT_385663</name>
</gene>
<dbReference type="EMBL" id="MSZS01000002">
    <property type="protein sequence ID" value="PKX97660.1"/>
    <property type="molecule type" value="Genomic_DNA"/>
</dbReference>
<dbReference type="RefSeq" id="XP_024686255.1">
    <property type="nucleotide sequence ID" value="XM_024823270.1"/>
</dbReference>
<evidence type="ECO:0000313" key="2">
    <source>
        <dbReference type="Proteomes" id="UP000234474"/>
    </source>
</evidence>
<accession>A0A2I1CJ77</accession>
<dbReference type="OMA" id="WCGDDCL"/>
<name>A0A2I1CJ77_ASPN1</name>
<organism evidence="1 2">
    <name type="scientific">Aspergillus novofumigatus (strain IBT 16806)</name>
    <dbReference type="NCBI Taxonomy" id="1392255"/>
    <lineage>
        <taxon>Eukaryota</taxon>
        <taxon>Fungi</taxon>
        <taxon>Dikarya</taxon>
        <taxon>Ascomycota</taxon>
        <taxon>Pezizomycotina</taxon>
        <taxon>Eurotiomycetes</taxon>
        <taxon>Eurotiomycetidae</taxon>
        <taxon>Eurotiales</taxon>
        <taxon>Aspergillaceae</taxon>
        <taxon>Aspergillus</taxon>
        <taxon>Aspergillus subgen. Fumigati</taxon>
    </lineage>
</organism>
<dbReference type="GeneID" id="36530595"/>
<sequence>MWVKCGMIVKAGEEAHRAKDVNTLELLRAKASGPAVAEIERMINQLRPRR</sequence>
<proteinExistence type="predicted"/>
<dbReference type="VEuPathDB" id="FungiDB:P174DRAFT_385663"/>
<keyword evidence="2" id="KW-1185">Reference proteome</keyword>
<evidence type="ECO:0000313" key="1">
    <source>
        <dbReference type="EMBL" id="PKX97660.1"/>
    </source>
</evidence>
<comment type="caution">
    <text evidence="1">The sequence shown here is derived from an EMBL/GenBank/DDBJ whole genome shotgun (WGS) entry which is preliminary data.</text>
</comment>
<dbReference type="Proteomes" id="UP000234474">
    <property type="component" value="Unassembled WGS sequence"/>
</dbReference>